<comment type="function">
    <text evidence="5">May be an activator protein for the gylABX operon.</text>
</comment>
<evidence type="ECO:0000256" key="6">
    <source>
        <dbReference type="ARBA" id="ARBA00070406"/>
    </source>
</evidence>
<evidence type="ECO:0000313" key="11">
    <source>
        <dbReference type="Proteomes" id="UP000675781"/>
    </source>
</evidence>
<dbReference type="Proteomes" id="UP000675781">
    <property type="component" value="Unassembled WGS sequence"/>
</dbReference>
<dbReference type="InterPro" id="IPR036390">
    <property type="entry name" value="WH_DNA-bd_sf"/>
</dbReference>
<protein>
    <recommendedName>
        <fullName evidence="6">Glycerol operon regulatory protein</fullName>
    </recommendedName>
</protein>
<keyword evidence="4" id="KW-0804">Transcription</keyword>
<evidence type="ECO:0000256" key="3">
    <source>
        <dbReference type="ARBA" id="ARBA00023125"/>
    </source>
</evidence>
<dbReference type="Pfam" id="PF09339">
    <property type="entry name" value="HTH_IclR"/>
    <property type="match status" value="1"/>
</dbReference>
<dbReference type="GO" id="GO:0006071">
    <property type="term" value="P:glycerol metabolic process"/>
    <property type="evidence" value="ECO:0007669"/>
    <property type="project" value="UniProtKB-KW"/>
</dbReference>
<dbReference type="GO" id="GO:0003700">
    <property type="term" value="F:DNA-binding transcription factor activity"/>
    <property type="evidence" value="ECO:0007669"/>
    <property type="project" value="TreeGrafter"/>
</dbReference>
<dbReference type="InterPro" id="IPR014757">
    <property type="entry name" value="Tscrpt_reg_IclR_C"/>
</dbReference>
<dbReference type="GO" id="GO:0003677">
    <property type="term" value="F:DNA binding"/>
    <property type="evidence" value="ECO:0007669"/>
    <property type="project" value="UniProtKB-KW"/>
</dbReference>
<accession>A0A941ETH4</accession>
<dbReference type="AlphaFoldDB" id="A0A941ETH4"/>
<keyword evidence="11" id="KW-1185">Reference proteome</keyword>
<dbReference type="EMBL" id="JAGSOG010000130">
    <property type="protein sequence ID" value="MBR7836193.1"/>
    <property type="molecule type" value="Genomic_DNA"/>
</dbReference>
<sequence>MASESQARQAPAARASDAAAPAAVKSADRTVELLELLSRTGEPLTLSEIQRELSYPKSSLFVLLRTLVARGWVETDRRGTGYSIGVRALLVGTSYLDRDPVIRAATRVLEELRAEVNETVHLARLDGADVVYLASRESAHQLRLTSRVGRRLPAHATSLGKALLAERTDAQVDDLLPEQLLALTPRTLTSRKDLFADLAETRERGYAVERGENTAGLGCFAVALDSKSPATDAISCSVPSVRLDDGEHAALVLESIVRHAKELSAILRTG</sequence>
<dbReference type="PANTHER" id="PTHR30136:SF24">
    <property type="entry name" value="HTH-TYPE TRANSCRIPTIONAL REPRESSOR ALLR"/>
    <property type="match status" value="1"/>
</dbReference>
<feature type="domain" description="HTH iclR-type" evidence="8">
    <location>
        <begin position="24"/>
        <end position="86"/>
    </location>
</feature>
<dbReference type="RefSeq" id="WP_212530676.1">
    <property type="nucleotide sequence ID" value="NZ_JAGSOG010000130.1"/>
</dbReference>
<evidence type="ECO:0000256" key="1">
    <source>
        <dbReference type="ARBA" id="ARBA00022798"/>
    </source>
</evidence>
<dbReference type="PROSITE" id="PS51078">
    <property type="entry name" value="ICLR_ED"/>
    <property type="match status" value="1"/>
</dbReference>
<dbReference type="SUPFAM" id="SSF46785">
    <property type="entry name" value="Winged helix' DNA-binding domain"/>
    <property type="match status" value="1"/>
</dbReference>
<keyword evidence="2" id="KW-0805">Transcription regulation</keyword>
<reference evidence="10" key="1">
    <citation type="submission" date="2021-04" db="EMBL/GenBank/DDBJ databases">
        <title>Genome based classification of Actinospica acidithermotolerans sp. nov., an actinobacterium isolated from an Indonesian hot spring.</title>
        <authorList>
            <person name="Kusuma A.B."/>
            <person name="Putra K.E."/>
            <person name="Nafisah S."/>
            <person name="Loh J."/>
            <person name="Nouioui I."/>
            <person name="Goodfellow M."/>
        </authorList>
    </citation>
    <scope>NUCLEOTIDE SEQUENCE</scope>
    <source>
        <strain evidence="10">CSCA 57</strain>
    </source>
</reference>
<feature type="region of interest" description="Disordered" evidence="7">
    <location>
        <begin position="1"/>
        <end position="21"/>
    </location>
</feature>
<comment type="caution">
    <text evidence="10">The sequence shown here is derived from an EMBL/GenBank/DDBJ whole genome shotgun (WGS) entry which is preliminary data.</text>
</comment>
<name>A0A941ETH4_9ACTN</name>
<dbReference type="InterPro" id="IPR050707">
    <property type="entry name" value="HTH_MetabolicPath_Reg"/>
</dbReference>
<evidence type="ECO:0000256" key="4">
    <source>
        <dbReference type="ARBA" id="ARBA00023163"/>
    </source>
</evidence>
<evidence type="ECO:0000256" key="7">
    <source>
        <dbReference type="SAM" id="MobiDB-lite"/>
    </source>
</evidence>
<dbReference type="PANTHER" id="PTHR30136">
    <property type="entry name" value="HELIX-TURN-HELIX TRANSCRIPTIONAL REGULATOR, ICLR FAMILY"/>
    <property type="match status" value="1"/>
</dbReference>
<dbReference type="Pfam" id="PF01614">
    <property type="entry name" value="IclR_C"/>
    <property type="match status" value="1"/>
</dbReference>
<evidence type="ECO:0000313" key="10">
    <source>
        <dbReference type="EMBL" id="MBR7836193.1"/>
    </source>
</evidence>
<gene>
    <name evidence="10" type="ORF">KDL01_23145</name>
</gene>
<evidence type="ECO:0000259" key="9">
    <source>
        <dbReference type="PROSITE" id="PS51078"/>
    </source>
</evidence>
<dbReference type="FunFam" id="1.10.10.10:FF:000056">
    <property type="entry name" value="IclR family transcriptional regulator"/>
    <property type="match status" value="1"/>
</dbReference>
<evidence type="ECO:0000256" key="2">
    <source>
        <dbReference type="ARBA" id="ARBA00023015"/>
    </source>
</evidence>
<dbReference type="InterPro" id="IPR029016">
    <property type="entry name" value="GAF-like_dom_sf"/>
</dbReference>
<evidence type="ECO:0000259" key="8">
    <source>
        <dbReference type="PROSITE" id="PS51077"/>
    </source>
</evidence>
<dbReference type="Gene3D" id="3.30.450.40">
    <property type="match status" value="1"/>
</dbReference>
<dbReference type="SMART" id="SM00346">
    <property type="entry name" value="HTH_ICLR"/>
    <property type="match status" value="1"/>
</dbReference>
<dbReference type="InterPro" id="IPR036388">
    <property type="entry name" value="WH-like_DNA-bd_sf"/>
</dbReference>
<organism evidence="10 11">
    <name type="scientific">Actinospica durhamensis</name>
    <dbReference type="NCBI Taxonomy" id="1508375"/>
    <lineage>
        <taxon>Bacteria</taxon>
        <taxon>Bacillati</taxon>
        <taxon>Actinomycetota</taxon>
        <taxon>Actinomycetes</taxon>
        <taxon>Catenulisporales</taxon>
        <taxon>Actinospicaceae</taxon>
        <taxon>Actinospica</taxon>
    </lineage>
</organism>
<feature type="domain" description="IclR-ED" evidence="9">
    <location>
        <begin position="87"/>
        <end position="269"/>
    </location>
</feature>
<dbReference type="SUPFAM" id="SSF55781">
    <property type="entry name" value="GAF domain-like"/>
    <property type="match status" value="1"/>
</dbReference>
<dbReference type="PROSITE" id="PS51077">
    <property type="entry name" value="HTH_ICLR"/>
    <property type="match status" value="1"/>
</dbReference>
<proteinExistence type="predicted"/>
<keyword evidence="3" id="KW-0238">DNA-binding</keyword>
<dbReference type="GO" id="GO:0045892">
    <property type="term" value="P:negative regulation of DNA-templated transcription"/>
    <property type="evidence" value="ECO:0007669"/>
    <property type="project" value="TreeGrafter"/>
</dbReference>
<dbReference type="InterPro" id="IPR005471">
    <property type="entry name" value="Tscrpt_reg_IclR_N"/>
</dbReference>
<keyword evidence="1" id="KW-0319">Glycerol metabolism</keyword>
<dbReference type="Gene3D" id="1.10.10.10">
    <property type="entry name" value="Winged helix-like DNA-binding domain superfamily/Winged helix DNA-binding domain"/>
    <property type="match status" value="1"/>
</dbReference>
<evidence type="ECO:0000256" key="5">
    <source>
        <dbReference type="ARBA" id="ARBA00058938"/>
    </source>
</evidence>